<accession>A0A2Y9A2F3</accession>
<dbReference type="PROSITE" id="PS51747">
    <property type="entry name" value="CYT_DCMP_DEAMINASES_2"/>
    <property type="match status" value="1"/>
</dbReference>
<dbReference type="PANTHER" id="PTHR11079:SF161">
    <property type="entry name" value="CMP_DCMP-TYPE DEAMINASE DOMAIN-CONTAINING PROTEIN"/>
    <property type="match status" value="1"/>
</dbReference>
<dbReference type="Gene3D" id="3.40.140.10">
    <property type="entry name" value="Cytidine Deaminase, domain 2"/>
    <property type="match status" value="1"/>
</dbReference>
<dbReference type="AlphaFoldDB" id="A0A2Y9A2F3"/>
<dbReference type="GO" id="GO:0008270">
    <property type="term" value="F:zinc ion binding"/>
    <property type="evidence" value="ECO:0007669"/>
    <property type="project" value="InterPro"/>
</dbReference>
<dbReference type="CDD" id="cd01285">
    <property type="entry name" value="nucleoside_deaminase"/>
    <property type="match status" value="1"/>
</dbReference>
<name>A0A2Y9A2F3_9RHOB</name>
<keyword evidence="2" id="KW-0862">Zinc</keyword>
<evidence type="ECO:0000313" key="4">
    <source>
        <dbReference type="EMBL" id="PWJ21636.1"/>
    </source>
</evidence>
<feature type="domain" description="CMP/dCMP-type deaminase" evidence="3">
    <location>
        <begin position="2"/>
        <end position="112"/>
    </location>
</feature>
<dbReference type="EMBL" id="UETC01000001">
    <property type="protein sequence ID" value="SSA37698.1"/>
    <property type="molecule type" value="Genomic_DNA"/>
</dbReference>
<dbReference type="Proteomes" id="UP000245839">
    <property type="component" value="Unassembled WGS sequence"/>
</dbReference>
<gene>
    <name evidence="4" type="ORF">BCF38_10141</name>
    <name evidence="5" type="ORF">SAMN05421539_10141</name>
</gene>
<keyword evidence="1" id="KW-0479">Metal-binding</keyword>
<evidence type="ECO:0000256" key="1">
    <source>
        <dbReference type="ARBA" id="ARBA00022723"/>
    </source>
</evidence>
<sequence>MSYNDTFMRRAIEISAQALDEPGLEPFGAVVVRDGEIVGEGINRSLANFDPTSHGETEAIRDAARNLQTVDLRGCDLYTSCEPCALCVAAMAIAGISRLYYAADMAQAGAALGHLPESARFPIDVAHLTHECAHPVAERRMPSEQARAAEAAAILQRWAEQAMRPRSGDAREG</sequence>
<dbReference type="OrthoDB" id="7768233at2"/>
<dbReference type="EMBL" id="QGDJ01000001">
    <property type="protein sequence ID" value="PWJ21636.1"/>
    <property type="molecule type" value="Genomic_DNA"/>
</dbReference>
<dbReference type="SUPFAM" id="SSF53927">
    <property type="entry name" value="Cytidine deaminase-like"/>
    <property type="match status" value="1"/>
</dbReference>
<evidence type="ECO:0000259" key="3">
    <source>
        <dbReference type="PROSITE" id="PS51747"/>
    </source>
</evidence>
<organism evidence="5 7">
    <name type="scientific">Jannaschia seohaensis</name>
    <dbReference type="NCBI Taxonomy" id="475081"/>
    <lineage>
        <taxon>Bacteria</taxon>
        <taxon>Pseudomonadati</taxon>
        <taxon>Pseudomonadota</taxon>
        <taxon>Alphaproteobacteria</taxon>
        <taxon>Rhodobacterales</taxon>
        <taxon>Roseobacteraceae</taxon>
        <taxon>Jannaschia</taxon>
    </lineage>
</organism>
<proteinExistence type="predicted"/>
<dbReference type="InterPro" id="IPR016192">
    <property type="entry name" value="APOBEC/CMP_deaminase_Zn-bd"/>
</dbReference>
<dbReference type="PROSITE" id="PS00903">
    <property type="entry name" value="CYT_DCMP_DEAMINASES_1"/>
    <property type="match status" value="1"/>
</dbReference>
<protein>
    <submittedName>
        <fullName evidence="5">tRNA(Arg) A34 adenosine deaminase TadA</fullName>
    </submittedName>
</protein>
<evidence type="ECO:0000313" key="7">
    <source>
        <dbReference type="Proteomes" id="UP000251571"/>
    </source>
</evidence>
<dbReference type="Proteomes" id="UP000251571">
    <property type="component" value="Unassembled WGS sequence"/>
</dbReference>
<evidence type="ECO:0000313" key="5">
    <source>
        <dbReference type="EMBL" id="SSA37698.1"/>
    </source>
</evidence>
<dbReference type="RefSeq" id="WP_109562284.1">
    <property type="nucleotide sequence ID" value="NZ_QGDJ01000001.1"/>
</dbReference>
<evidence type="ECO:0000256" key="2">
    <source>
        <dbReference type="ARBA" id="ARBA00022833"/>
    </source>
</evidence>
<reference evidence="4 6" key="2">
    <citation type="submission" date="2018-03" db="EMBL/GenBank/DDBJ databases">
        <title>Genomic Encyclopedia of Archaeal and Bacterial Type Strains, Phase II (KMG-II): from individual species to whole genera.</title>
        <authorList>
            <person name="Goeker M."/>
        </authorList>
    </citation>
    <scope>NUCLEOTIDE SEQUENCE [LARGE SCALE GENOMIC DNA]</scope>
    <source>
        <strain evidence="4 6">DSM 25227</strain>
    </source>
</reference>
<keyword evidence="6" id="KW-1185">Reference proteome</keyword>
<reference evidence="5 7" key="1">
    <citation type="submission" date="2016-10" db="EMBL/GenBank/DDBJ databases">
        <authorList>
            <person name="Cai Z."/>
        </authorList>
    </citation>
    <scope>NUCLEOTIDE SEQUENCE [LARGE SCALE GENOMIC DNA]</scope>
    <source>
        <strain evidence="5 7">DSM 25227</strain>
    </source>
</reference>
<dbReference type="GO" id="GO:0047974">
    <property type="term" value="F:guanosine deaminase activity"/>
    <property type="evidence" value="ECO:0007669"/>
    <property type="project" value="TreeGrafter"/>
</dbReference>
<dbReference type="GO" id="GO:0006152">
    <property type="term" value="P:purine nucleoside catabolic process"/>
    <property type="evidence" value="ECO:0007669"/>
    <property type="project" value="TreeGrafter"/>
</dbReference>
<dbReference type="PANTHER" id="PTHR11079">
    <property type="entry name" value="CYTOSINE DEAMINASE FAMILY MEMBER"/>
    <property type="match status" value="1"/>
</dbReference>
<dbReference type="InterPro" id="IPR016193">
    <property type="entry name" value="Cytidine_deaminase-like"/>
</dbReference>
<evidence type="ECO:0000313" key="6">
    <source>
        <dbReference type="Proteomes" id="UP000245839"/>
    </source>
</evidence>
<dbReference type="InterPro" id="IPR002125">
    <property type="entry name" value="CMP_dCMP_dom"/>
</dbReference>
<dbReference type="Pfam" id="PF00383">
    <property type="entry name" value="dCMP_cyt_deam_1"/>
    <property type="match status" value="1"/>
</dbReference>